<protein>
    <submittedName>
        <fullName evidence="2">Uncharacterized protein</fullName>
    </submittedName>
</protein>
<feature type="compositionally biased region" description="Polar residues" evidence="1">
    <location>
        <begin position="57"/>
        <end position="77"/>
    </location>
</feature>
<dbReference type="CDD" id="cd09272">
    <property type="entry name" value="RNase_HI_RT_Ty1"/>
    <property type="match status" value="1"/>
</dbReference>
<evidence type="ECO:0000256" key="1">
    <source>
        <dbReference type="SAM" id="MobiDB-lite"/>
    </source>
</evidence>
<feature type="region of interest" description="Disordered" evidence="1">
    <location>
        <begin position="139"/>
        <end position="164"/>
    </location>
</feature>
<organism evidence="2 3">
    <name type="scientific">Candida viswanathii</name>
    <dbReference type="NCBI Taxonomy" id="5486"/>
    <lineage>
        <taxon>Eukaryota</taxon>
        <taxon>Fungi</taxon>
        <taxon>Dikarya</taxon>
        <taxon>Ascomycota</taxon>
        <taxon>Saccharomycotina</taxon>
        <taxon>Pichiomycetes</taxon>
        <taxon>Debaryomycetaceae</taxon>
        <taxon>Candida/Lodderomyces clade</taxon>
        <taxon>Candida</taxon>
    </lineage>
</organism>
<feature type="compositionally biased region" description="Basic and acidic residues" evidence="1">
    <location>
        <begin position="187"/>
        <end position="198"/>
    </location>
</feature>
<name>A0A367XZJ7_9ASCO</name>
<dbReference type="EMBL" id="QLNQ01000027">
    <property type="protein sequence ID" value="RCK59056.1"/>
    <property type="molecule type" value="Genomic_DNA"/>
</dbReference>
<evidence type="ECO:0000313" key="2">
    <source>
        <dbReference type="EMBL" id="RCK59056.1"/>
    </source>
</evidence>
<feature type="compositionally biased region" description="Low complexity" evidence="1">
    <location>
        <begin position="199"/>
        <end position="211"/>
    </location>
</feature>
<dbReference type="Proteomes" id="UP000253472">
    <property type="component" value="Unassembled WGS sequence"/>
</dbReference>
<dbReference type="STRING" id="5486.A0A367XZJ7"/>
<feature type="compositionally biased region" description="Polar residues" evidence="1">
    <location>
        <begin position="11"/>
        <end position="21"/>
    </location>
</feature>
<gene>
    <name evidence="2" type="ORF">Cantr_07169</name>
</gene>
<proteinExistence type="predicted"/>
<reference evidence="2 3" key="1">
    <citation type="submission" date="2018-06" db="EMBL/GenBank/DDBJ databases">
        <title>Whole genome sequencing of Candida tropicalis (genome annotated by CSBL at Korea University).</title>
        <authorList>
            <person name="Ahn J."/>
        </authorList>
    </citation>
    <scope>NUCLEOTIDE SEQUENCE [LARGE SCALE GENOMIC DNA]</scope>
    <source>
        <strain evidence="2 3">ATCC 20962</strain>
    </source>
</reference>
<sequence length="421" mass="45602">MSRTVAADTPNPVSLPQTGPSDKSPIHLPTDDMHVDSPPPQVDTEADNCHSPPQLYPESTSPATCITNTLPNDQSARVPSDAVQLRESFSEKVGEPSDGEIAPSTFSSGVSAPGVIAESSSIFHEETNREVLVPDQEIAAEDPITTSVSQSTTTDCPPSTSVLSLGEKPVPFIYQNDDSGSVPDVSSLHREPASHDPKTSSPPSDSVSPSTIFESPLSSQILDDLIYGVEHIMGEDINLRSLYISWFYDASFSQYADERGVSGFVLFINTNLVTWGTSKQTSVLRSTTDSELLALHDALVPALKIRAILLELGWSPSPIHCYGDNRAQVLAANNFKTFSSIKNMNKKLKYVQELVQSDQIIDLQIATADSLADMFTKPLAKRDFNRACERLHSFGTYPIATVDLISGAATFDGTDNYYTAE</sequence>
<feature type="compositionally biased region" description="Polar residues" evidence="1">
    <location>
        <begin position="144"/>
        <end position="163"/>
    </location>
</feature>
<dbReference type="OrthoDB" id="4026316at2759"/>
<comment type="caution">
    <text evidence="2">The sequence shown here is derived from an EMBL/GenBank/DDBJ whole genome shotgun (WGS) entry which is preliminary data.</text>
</comment>
<feature type="region of interest" description="Disordered" evidence="1">
    <location>
        <begin position="181"/>
        <end position="211"/>
    </location>
</feature>
<evidence type="ECO:0000313" key="3">
    <source>
        <dbReference type="Proteomes" id="UP000253472"/>
    </source>
</evidence>
<keyword evidence="3" id="KW-1185">Reference proteome</keyword>
<accession>A0A367XZJ7</accession>
<dbReference type="AlphaFoldDB" id="A0A367XZJ7"/>
<feature type="region of interest" description="Disordered" evidence="1">
    <location>
        <begin position="1"/>
        <end position="78"/>
    </location>
</feature>